<dbReference type="AlphaFoldDB" id="I3YN55"/>
<dbReference type="RefSeq" id="WP_014775769.1">
    <property type="nucleotide sequence ID" value="NC_018011.1"/>
</dbReference>
<dbReference type="PROSITE" id="PS51257">
    <property type="entry name" value="PROKAR_LIPOPROTEIN"/>
    <property type="match status" value="1"/>
</dbReference>
<dbReference type="Proteomes" id="UP000006052">
    <property type="component" value="Chromosome"/>
</dbReference>
<protein>
    <recommendedName>
        <fullName evidence="3">Lipoprotein</fullName>
    </recommendedName>
</protein>
<dbReference type="GeneID" id="79838731"/>
<sequence length="159" mass="17941">MKKIVLLFTVLVLFAGCKHRKAIRVEDETPQNSEESFVLHPTIMAAIKEFGLSNHTDRIYAVYFTDTNDGFTMLKQDTLIYLSFLEETPLIDANYKGILDIDSLSVAIFDKNSCGNNFYDSTKLSTIPLSNLKKIPEHEIKPVAAWGVQADSIIRWVAP</sequence>
<proteinExistence type="predicted"/>
<reference evidence="2" key="1">
    <citation type="journal article" date="2013" name="Stand. Genomic Sci.">
        <title>Complete genome sequence of the bile-resistant pigment-producing anaerobe Alistipes finegoldii type strain (AHN2437(T)).</title>
        <authorList>
            <person name="Mavromatis K."/>
            <person name="Stackebrandt E."/>
            <person name="Munk C."/>
            <person name="Lapidus A."/>
            <person name="Nolan M."/>
            <person name="Lucas S."/>
            <person name="Hammon N."/>
            <person name="Deshpande S."/>
            <person name="Cheng J.F."/>
            <person name="Tapia R."/>
            <person name="Goodwin L.A."/>
            <person name="Pitluck S."/>
            <person name="Liolios K."/>
            <person name="Pagani I."/>
            <person name="Ivanova N."/>
            <person name="Mikhailova N."/>
            <person name="Huntemann M."/>
            <person name="Pati A."/>
            <person name="Chen A."/>
            <person name="Palaniappan K."/>
            <person name="Land M."/>
            <person name="Hauser L."/>
            <person name="Rohde M."/>
            <person name="Gronow S."/>
            <person name="Goker M."/>
            <person name="Detter J.C."/>
            <person name="Bristow J."/>
            <person name="Eisen J.A."/>
            <person name="Markowitz V."/>
            <person name="Hugenholtz P."/>
            <person name="Kyrpides N.C."/>
            <person name="Klenk H.P."/>
            <person name="Woyke T."/>
        </authorList>
    </citation>
    <scope>NUCLEOTIDE SEQUENCE</scope>
    <source>
        <strain evidence="2">DSM 17242 / JCM 16770 / AHN 2437 / CCUG 46020 / CIP 107999</strain>
    </source>
</reference>
<dbReference type="KEGG" id="afd:Alfi_2131"/>
<name>I3YN55_ALIFI</name>
<dbReference type="HOGENOM" id="CLU_1657140_0_0_10"/>
<evidence type="ECO:0000313" key="2">
    <source>
        <dbReference type="Proteomes" id="UP000006052"/>
    </source>
</evidence>
<evidence type="ECO:0008006" key="3">
    <source>
        <dbReference type="Google" id="ProtNLM"/>
    </source>
</evidence>
<dbReference type="STRING" id="679935.Alfi_2131"/>
<dbReference type="EMBL" id="CP003274">
    <property type="protein sequence ID" value="AFL78423.1"/>
    <property type="molecule type" value="Genomic_DNA"/>
</dbReference>
<evidence type="ECO:0000313" key="1">
    <source>
        <dbReference type="EMBL" id="AFL78423.1"/>
    </source>
</evidence>
<accession>I3YN55</accession>
<gene>
    <name evidence="1" type="ordered locus">Alfi_2131</name>
</gene>
<organism evidence="1 2">
    <name type="scientific">Alistipes finegoldii (strain DSM 17242 / JCM 16770 / CCUG 46020 / CIP 107999 / KCTC 15236 / AHN 2437)</name>
    <dbReference type="NCBI Taxonomy" id="679935"/>
    <lineage>
        <taxon>Bacteria</taxon>
        <taxon>Pseudomonadati</taxon>
        <taxon>Bacteroidota</taxon>
        <taxon>Bacteroidia</taxon>
        <taxon>Bacteroidales</taxon>
        <taxon>Rikenellaceae</taxon>
        <taxon>Alistipes</taxon>
    </lineage>
</organism>